<accession>A0A127QMJ8</accession>
<sequence length="306" mass="32858">MPFTNIHHFMYIVNLLLPDFTLILIGVILRRLSNWGSDFWTGAEKLVYFLLFPALLFYSTARTPLRFDTSGKMLAVGLLALLGAIVLTWLGKPWIKAAPMDYESGMQTGYRFNSYMALALAARLGGEEATGMMALLIGFGVPLCNLAAVHALAHKNGGLFKELARNPLLIATACGLLYSLLGLPMPEVAGAVLSRLGSAALALGLLLVGAGLHLTGVQRAKALSAYLLAVKLLALPTLAFLIGQWFRLAPAQLQIVVLFCALPTASSSYILAARMGGNGPLVAFLISAGTMLSALTLPFWLWMLQH</sequence>
<dbReference type="Gene3D" id="1.20.1530.20">
    <property type="match status" value="1"/>
</dbReference>
<proteinExistence type="inferred from homology"/>
<dbReference type="PANTHER" id="PTHR36838:SF4">
    <property type="entry name" value="AUXIN EFFLUX CARRIER FAMILY PROTEIN"/>
    <property type="match status" value="1"/>
</dbReference>
<feature type="transmembrane region" description="Helical" evidence="8">
    <location>
        <begin position="196"/>
        <end position="214"/>
    </location>
</feature>
<organism evidence="9 10">
    <name type="scientific">Collimonas arenae</name>
    <dbReference type="NCBI Taxonomy" id="279058"/>
    <lineage>
        <taxon>Bacteria</taxon>
        <taxon>Pseudomonadati</taxon>
        <taxon>Pseudomonadota</taxon>
        <taxon>Betaproteobacteria</taxon>
        <taxon>Burkholderiales</taxon>
        <taxon>Oxalobacteraceae</taxon>
        <taxon>Collimonas</taxon>
    </lineage>
</organism>
<reference evidence="9 10" key="1">
    <citation type="submission" date="2015-11" db="EMBL/GenBank/DDBJ databases">
        <title>Exploring the genomic traits of fungus-feeding bacterial genus Collimonas.</title>
        <authorList>
            <person name="Song C."/>
            <person name="Schmidt R."/>
            <person name="de Jager V."/>
            <person name="Krzyzanowska D."/>
            <person name="Jongedijk E."/>
            <person name="Cankar K."/>
            <person name="Beekwilder J."/>
            <person name="van Veen A."/>
            <person name="de Boer W."/>
            <person name="van Veen J.A."/>
            <person name="Garbeva P."/>
        </authorList>
    </citation>
    <scope>NUCLEOTIDE SEQUENCE [LARGE SCALE GENOMIC DNA]</scope>
    <source>
        <strain evidence="9 10">Ter282</strain>
    </source>
</reference>
<comment type="similarity">
    <text evidence="2">Belongs to the auxin efflux carrier (TC 2.A.69) family.</text>
</comment>
<feature type="transmembrane region" description="Helical" evidence="8">
    <location>
        <begin position="252"/>
        <end position="272"/>
    </location>
</feature>
<dbReference type="Pfam" id="PF03547">
    <property type="entry name" value="Mem_trans"/>
    <property type="match status" value="1"/>
</dbReference>
<evidence type="ECO:0000313" key="9">
    <source>
        <dbReference type="EMBL" id="AMP11287.1"/>
    </source>
</evidence>
<evidence type="ECO:0000313" key="10">
    <source>
        <dbReference type="Proteomes" id="UP000071778"/>
    </source>
</evidence>
<feature type="transmembrane region" description="Helical" evidence="8">
    <location>
        <begin position="132"/>
        <end position="153"/>
    </location>
</feature>
<dbReference type="EMBL" id="CP013235">
    <property type="protein sequence ID" value="AMP11287.1"/>
    <property type="molecule type" value="Genomic_DNA"/>
</dbReference>
<evidence type="ECO:0000256" key="6">
    <source>
        <dbReference type="ARBA" id="ARBA00022989"/>
    </source>
</evidence>
<name>A0A127QMJ8_9BURK</name>
<evidence type="ECO:0000256" key="2">
    <source>
        <dbReference type="ARBA" id="ARBA00010145"/>
    </source>
</evidence>
<dbReference type="InterPro" id="IPR004776">
    <property type="entry name" value="Mem_transp_PIN-like"/>
</dbReference>
<keyword evidence="10" id="KW-1185">Reference proteome</keyword>
<dbReference type="InterPro" id="IPR038770">
    <property type="entry name" value="Na+/solute_symporter_sf"/>
</dbReference>
<comment type="subcellular location">
    <subcellularLocation>
        <location evidence="1">Cell membrane</location>
        <topology evidence="1">Multi-pass membrane protein</topology>
    </subcellularLocation>
</comment>
<feature type="transmembrane region" description="Helical" evidence="8">
    <location>
        <begin position="226"/>
        <end position="246"/>
    </location>
</feature>
<evidence type="ECO:0000256" key="5">
    <source>
        <dbReference type="ARBA" id="ARBA00022692"/>
    </source>
</evidence>
<dbReference type="GO" id="GO:0005886">
    <property type="term" value="C:plasma membrane"/>
    <property type="evidence" value="ECO:0007669"/>
    <property type="project" value="UniProtKB-SubCell"/>
</dbReference>
<feature type="transmembrane region" description="Helical" evidence="8">
    <location>
        <begin position="12"/>
        <end position="33"/>
    </location>
</feature>
<dbReference type="GO" id="GO:0055085">
    <property type="term" value="P:transmembrane transport"/>
    <property type="evidence" value="ECO:0007669"/>
    <property type="project" value="InterPro"/>
</dbReference>
<keyword evidence="4" id="KW-1003">Cell membrane</keyword>
<feature type="transmembrane region" description="Helical" evidence="8">
    <location>
        <begin position="73"/>
        <end position="91"/>
    </location>
</feature>
<evidence type="ECO:0000256" key="1">
    <source>
        <dbReference type="ARBA" id="ARBA00004651"/>
    </source>
</evidence>
<dbReference type="AlphaFoldDB" id="A0A127QMJ8"/>
<feature type="transmembrane region" description="Helical" evidence="8">
    <location>
        <begin position="165"/>
        <end position="184"/>
    </location>
</feature>
<keyword evidence="7 8" id="KW-0472">Membrane</keyword>
<keyword evidence="5 8" id="KW-0812">Transmembrane</keyword>
<dbReference type="PATRIC" id="fig|279058.18.peg.3542"/>
<protein>
    <submittedName>
        <fullName evidence="9">Membrane transport family protein</fullName>
    </submittedName>
</protein>
<evidence type="ECO:0000256" key="3">
    <source>
        <dbReference type="ARBA" id="ARBA00022448"/>
    </source>
</evidence>
<evidence type="ECO:0000256" key="7">
    <source>
        <dbReference type="ARBA" id="ARBA00023136"/>
    </source>
</evidence>
<evidence type="ECO:0000256" key="8">
    <source>
        <dbReference type="SAM" id="Phobius"/>
    </source>
</evidence>
<dbReference type="Proteomes" id="UP000071778">
    <property type="component" value="Chromosome"/>
</dbReference>
<keyword evidence="3" id="KW-0813">Transport</keyword>
<feature type="transmembrane region" description="Helical" evidence="8">
    <location>
        <begin position="45"/>
        <end position="61"/>
    </location>
</feature>
<dbReference type="PANTHER" id="PTHR36838">
    <property type="entry name" value="AUXIN EFFLUX CARRIER FAMILY PROTEIN"/>
    <property type="match status" value="1"/>
</dbReference>
<evidence type="ECO:0000256" key="4">
    <source>
        <dbReference type="ARBA" id="ARBA00022475"/>
    </source>
</evidence>
<gene>
    <name evidence="9" type="ORF">CAter282_3602</name>
</gene>
<feature type="transmembrane region" description="Helical" evidence="8">
    <location>
        <begin position="281"/>
        <end position="303"/>
    </location>
</feature>
<keyword evidence="6 8" id="KW-1133">Transmembrane helix</keyword>